<feature type="domain" description="EF-hand" evidence="10">
    <location>
        <begin position="4840"/>
        <end position="4875"/>
    </location>
</feature>
<evidence type="ECO:0000256" key="4">
    <source>
        <dbReference type="ARBA" id="ARBA00022723"/>
    </source>
</evidence>
<dbReference type="FunFam" id="1.20.58.60:FF:000008">
    <property type="entry name" value="microtubule-actin cross-linking factor 1"/>
    <property type="match status" value="2"/>
</dbReference>
<evidence type="ECO:0000256" key="3">
    <source>
        <dbReference type="ARBA" id="ARBA00022553"/>
    </source>
</evidence>
<feature type="coiled-coil region" evidence="8">
    <location>
        <begin position="1576"/>
        <end position="1669"/>
    </location>
</feature>
<proteinExistence type="evidence at protein level"/>
<dbReference type="InterPro" id="IPR002017">
    <property type="entry name" value="Spectrin_repeat"/>
</dbReference>
<keyword evidence="5" id="KW-0677">Repeat</keyword>
<dbReference type="SUPFAM" id="SSF47473">
    <property type="entry name" value="EF-hand"/>
    <property type="match status" value="1"/>
</dbReference>
<feature type="coiled-coil region" evidence="8">
    <location>
        <begin position="4132"/>
        <end position="4163"/>
    </location>
</feature>
<dbReference type="GO" id="GO:0005737">
    <property type="term" value="C:cytoplasm"/>
    <property type="evidence" value="ECO:0007669"/>
    <property type="project" value="TreeGrafter"/>
</dbReference>
<evidence type="ECO:0000256" key="1">
    <source>
        <dbReference type="ARBA" id="ARBA00004245"/>
    </source>
</evidence>
<dbReference type="FunFam" id="3.30.920.20:FF:000001">
    <property type="entry name" value="Microtubule-actin cross-linking factor 1"/>
    <property type="match status" value="1"/>
</dbReference>
<dbReference type="SUPFAM" id="SSF75399">
    <property type="entry name" value="Plakin repeat"/>
    <property type="match status" value="3"/>
</dbReference>
<evidence type="ECO:0000256" key="9">
    <source>
        <dbReference type="SAM" id="MobiDB-lite"/>
    </source>
</evidence>
<dbReference type="FunFam" id="1.20.58.60:FF:000012">
    <property type="entry name" value="Microtubule-actin cross-linking factor 1"/>
    <property type="match status" value="1"/>
</dbReference>
<feature type="region of interest" description="Disordered" evidence="9">
    <location>
        <begin position="5018"/>
        <end position="5076"/>
    </location>
</feature>
<keyword evidence="4" id="KW-0479">Metal-binding</keyword>
<feature type="coiled-coil region" evidence="8">
    <location>
        <begin position="2084"/>
        <end position="2145"/>
    </location>
</feature>
<feature type="domain" description="EF-hand" evidence="10">
    <location>
        <begin position="4876"/>
        <end position="4911"/>
    </location>
</feature>
<feature type="coiled-coil region" evidence="8">
    <location>
        <begin position="977"/>
        <end position="1064"/>
    </location>
</feature>
<dbReference type="FunFam" id="1.20.58.60:FF:000093">
    <property type="entry name" value="dystonin isoform X1"/>
    <property type="match status" value="1"/>
</dbReference>
<keyword evidence="8" id="KW-0175">Coiled coil</keyword>
<dbReference type="PROSITE" id="PS51460">
    <property type="entry name" value="GAR"/>
    <property type="match status" value="1"/>
</dbReference>
<feature type="coiled-coil region" evidence="8">
    <location>
        <begin position="1261"/>
        <end position="1302"/>
    </location>
</feature>
<dbReference type="FunFam" id="1.20.58.60:FF:000001">
    <property type="entry name" value="Microtubule-actin cross-linking factor 1"/>
    <property type="match status" value="3"/>
</dbReference>
<gene>
    <name evidence="12" type="ORF">ROHU_020190</name>
</gene>
<evidence type="ECO:0007829" key="14">
    <source>
        <dbReference type="PeptideAtlas" id="A0A498N3H1"/>
    </source>
</evidence>
<dbReference type="SMART" id="SM00250">
    <property type="entry name" value="PLEC"/>
    <property type="match status" value="8"/>
</dbReference>
<feature type="compositionally biased region" description="Low complexity" evidence="9">
    <location>
        <begin position="5030"/>
        <end position="5042"/>
    </location>
</feature>
<feature type="compositionally biased region" description="Polar residues" evidence="9">
    <location>
        <begin position="5169"/>
        <end position="5184"/>
    </location>
</feature>
<evidence type="ECO:0000259" key="10">
    <source>
        <dbReference type="PROSITE" id="PS50222"/>
    </source>
</evidence>
<comment type="caution">
    <text evidence="12">The sequence shown here is derived from an EMBL/GenBank/DDBJ whole genome shotgun (WGS) entry which is preliminary data.</text>
</comment>
<dbReference type="GO" id="GO:0008017">
    <property type="term" value="F:microtubule binding"/>
    <property type="evidence" value="ECO:0007669"/>
    <property type="project" value="InterPro"/>
</dbReference>
<dbReference type="FunFam" id="1.10.238.10:FF:000013">
    <property type="entry name" value="Microtubule-actin cross-linking factor 1"/>
    <property type="match status" value="1"/>
</dbReference>
<evidence type="ECO:0000259" key="11">
    <source>
        <dbReference type="PROSITE" id="PS51460"/>
    </source>
</evidence>
<feature type="region of interest" description="Disordered" evidence="9">
    <location>
        <begin position="5098"/>
        <end position="5184"/>
    </location>
</feature>
<keyword evidence="7" id="KW-0206">Cytoskeleton</keyword>
<dbReference type="SMART" id="SM00150">
    <property type="entry name" value="SPEC"/>
    <property type="match status" value="28"/>
</dbReference>
<protein>
    <submittedName>
        <fullName evidence="12">Dystonin isoform X5</fullName>
    </submittedName>
</protein>
<keyword evidence="6" id="KW-0106">Calcium</keyword>
<dbReference type="Pfam" id="PF00435">
    <property type="entry name" value="Spectrin"/>
    <property type="match status" value="16"/>
</dbReference>
<feature type="coiled-coil region" evidence="8">
    <location>
        <begin position="1897"/>
        <end position="1924"/>
    </location>
</feature>
<feature type="compositionally biased region" description="Low complexity" evidence="9">
    <location>
        <begin position="5105"/>
        <end position="5116"/>
    </location>
</feature>
<dbReference type="CDD" id="cd00051">
    <property type="entry name" value="EFh"/>
    <property type="match status" value="1"/>
</dbReference>
<dbReference type="CDD" id="cd00176">
    <property type="entry name" value="SPEC"/>
    <property type="match status" value="13"/>
</dbReference>
<dbReference type="EMBL" id="QBIY01012042">
    <property type="protein sequence ID" value="RXN27311.1"/>
    <property type="molecule type" value="Genomic_DNA"/>
</dbReference>
<dbReference type="InterPro" id="IPR002048">
    <property type="entry name" value="EF_hand_dom"/>
</dbReference>
<dbReference type="GO" id="GO:0005198">
    <property type="term" value="F:structural molecule activity"/>
    <property type="evidence" value="ECO:0007669"/>
    <property type="project" value="TreeGrafter"/>
</dbReference>
<dbReference type="Gene3D" id="3.90.1290.10">
    <property type="entry name" value="Plakin repeat"/>
    <property type="match status" value="3"/>
</dbReference>
<dbReference type="Proteomes" id="UP000290572">
    <property type="component" value="Unassembled WGS sequence"/>
</dbReference>
<feature type="domain" description="GAR" evidence="11">
    <location>
        <begin position="4916"/>
        <end position="4994"/>
    </location>
</feature>
<evidence type="ECO:0000256" key="6">
    <source>
        <dbReference type="ARBA" id="ARBA00022837"/>
    </source>
</evidence>
<evidence type="ECO:0000256" key="5">
    <source>
        <dbReference type="ARBA" id="ARBA00022737"/>
    </source>
</evidence>
<evidence type="ECO:0000256" key="2">
    <source>
        <dbReference type="ARBA" id="ARBA00022490"/>
    </source>
</evidence>
<dbReference type="Gene3D" id="1.20.58.60">
    <property type="match status" value="25"/>
</dbReference>
<dbReference type="Pfam" id="PF13499">
    <property type="entry name" value="EF-hand_7"/>
    <property type="match status" value="1"/>
</dbReference>
<dbReference type="InterPro" id="IPR011992">
    <property type="entry name" value="EF-hand-dom_pair"/>
</dbReference>
<organism evidence="12 13">
    <name type="scientific">Labeo rohita</name>
    <name type="common">Indian major carp</name>
    <name type="synonym">Cyprinus rohita</name>
    <dbReference type="NCBI Taxonomy" id="84645"/>
    <lineage>
        <taxon>Eukaryota</taxon>
        <taxon>Metazoa</taxon>
        <taxon>Chordata</taxon>
        <taxon>Craniata</taxon>
        <taxon>Vertebrata</taxon>
        <taxon>Euteleostomi</taxon>
        <taxon>Actinopterygii</taxon>
        <taxon>Neopterygii</taxon>
        <taxon>Teleostei</taxon>
        <taxon>Ostariophysi</taxon>
        <taxon>Cypriniformes</taxon>
        <taxon>Cyprinidae</taxon>
        <taxon>Labeoninae</taxon>
        <taxon>Labeonini</taxon>
        <taxon>Labeo</taxon>
    </lineage>
</organism>
<dbReference type="Gene3D" id="3.30.920.20">
    <property type="entry name" value="Gas2-like domain"/>
    <property type="match status" value="1"/>
</dbReference>
<dbReference type="GO" id="GO:0005886">
    <property type="term" value="C:plasma membrane"/>
    <property type="evidence" value="ECO:0007669"/>
    <property type="project" value="UniProtKB-SubCell"/>
</dbReference>
<evidence type="ECO:0000256" key="7">
    <source>
        <dbReference type="ARBA" id="ARBA00023212"/>
    </source>
</evidence>
<feature type="compositionally biased region" description="Basic and acidic residues" evidence="9">
    <location>
        <begin position="1"/>
        <end position="13"/>
    </location>
</feature>
<evidence type="ECO:0000256" key="8">
    <source>
        <dbReference type="SAM" id="Coils"/>
    </source>
</evidence>
<evidence type="ECO:0000313" key="12">
    <source>
        <dbReference type="EMBL" id="RXN27311.1"/>
    </source>
</evidence>
<dbReference type="SMART" id="SM00243">
    <property type="entry name" value="GAS2"/>
    <property type="match status" value="1"/>
</dbReference>
<keyword evidence="3" id="KW-0597">Phosphoprotein</keyword>
<dbReference type="GO" id="GO:0045104">
    <property type="term" value="P:intermediate filament cytoskeleton organization"/>
    <property type="evidence" value="ECO:0007669"/>
    <property type="project" value="InterPro"/>
</dbReference>
<feature type="compositionally biased region" description="Polar residues" evidence="9">
    <location>
        <begin position="2826"/>
        <end position="2836"/>
    </location>
</feature>
<dbReference type="SUPFAM" id="SSF143575">
    <property type="entry name" value="GAS2 domain-like"/>
    <property type="match status" value="1"/>
</dbReference>
<feature type="compositionally biased region" description="Polar residues" evidence="9">
    <location>
        <begin position="1195"/>
        <end position="1205"/>
    </location>
</feature>
<keyword evidence="14" id="KW-1267">Proteomics identification</keyword>
<dbReference type="PANTHER" id="PTHR23169:SF24">
    <property type="entry name" value="DYSTONIN"/>
    <property type="match status" value="1"/>
</dbReference>
<feature type="region of interest" description="Disordered" evidence="9">
    <location>
        <begin position="1"/>
        <end position="34"/>
    </location>
</feature>
<keyword evidence="2" id="KW-0963">Cytoplasm</keyword>
<dbReference type="GO" id="GO:0005509">
    <property type="term" value="F:calcium ion binding"/>
    <property type="evidence" value="ECO:0007669"/>
    <property type="project" value="InterPro"/>
</dbReference>
<dbReference type="PROSITE" id="PS00018">
    <property type="entry name" value="EF_HAND_1"/>
    <property type="match status" value="2"/>
</dbReference>
<dbReference type="Pfam" id="PF02187">
    <property type="entry name" value="GAS2"/>
    <property type="match status" value="1"/>
</dbReference>
<dbReference type="SMART" id="SM00054">
    <property type="entry name" value="EFh"/>
    <property type="match status" value="2"/>
</dbReference>
<dbReference type="FunFam" id="1.20.58.60:FF:000025">
    <property type="entry name" value="microtubule-actin cross-linking factor 1"/>
    <property type="match status" value="1"/>
</dbReference>
<dbReference type="Gene3D" id="1.10.238.10">
    <property type="entry name" value="EF-hand"/>
    <property type="match status" value="1"/>
</dbReference>
<dbReference type="InterPro" id="IPR043197">
    <property type="entry name" value="Plakin"/>
</dbReference>
<dbReference type="InterPro" id="IPR036534">
    <property type="entry name" value="GAR_dom_sf"/>
</dbReference>
<dbReference type="PROSITE" id="PS50222">
    <property type="entry name" value="EF_HAND_2"/>
    <property type="match status" value="2"/>
</dbReference>
<feature type="compositionally biased region" description="Polar residues" evidence="9">
    <location>
        <begin position="15"/>
        <end position="26"/>
    </location>
</feature>
<reference evidence="12 13" key="1">
    <citation type="submission" date="2018-03" db="EMBL/GenBank/DDBJ databases">
        <title>Draft genome sequence of Rohu Carp (Labeo rohita).</title>
        <authorList>
            <person name="Das P."/>
            <person name="Kushwaha B."/>
            <person name="Joshi C.G."/>
            <person name="Kumar D."/>
            <person name="Nagpure N.S."/>
            <person name="Sahoo L."/>
            <person name="Das S.P."/>
            <person name="Bit A."/>
            <person name="Patnaik S."/>
            <person name="Meher P.K."/>
            <person name="Jayasankar P."/>
            <person name="Koringa P.G."/>
            <person name="Patel N.V."/>
            <person name="Hinsu A.T."/>
            <person name="Kumar R."/>
            <person name="Pandey M."/>
            <person name="Agarwal S."/>
            <person name="Srivastava S."/>
            <person name="Singh M."/>
            <person name="Iquebal M.A."/>
            <person name="Jaiswal S."/>
            <person name="Angadi U.B."/>
            <person name="Kumar N."/>
            <person name="Raza M."/>
            <person name="Shah T.M."/>
            <person name="Rai A."/>
            <person name="Jena J.K."/>
        </authorList>
    </citation>
    <scope>NUCLEOTIDE SEQUENCE [LARGE SCALE GENOMIC DNA]</scope>
    <source>
        <strain evidence="12">DASCIFA01</strain>
        <tissue evidence="12">Testis</tissue>
    </source>
</reference>
<feature type="coiled-coil region" evidence="8">
    <location>
        <begin position="1088"/>
        <end position="1126"/>
    </location>
</feature>
<dbReference type="GO" id="GO:0005882">
    <property type="term" value="C:intermediate filament"/>
    <property type="evidence" value="ECO:0007669"/>
    <property type="project" value="TreeGrafter"/>
</dbReference>
<keyword evidence="13" id="KW-1185">Reference proteome</keyword>
<dbReference type="Pfam" id="PF00681">
    <property type="entry name" value="Plectin"/>
    <property type="match status" value="2"/>
</dbReference>
<dbReference type="InterPro" id="IPR003108">
    <property type="entry name" value="GAR_dom"/>
</dbReference>
<feature type="coiled-coil region" evidence="8">
    <location>
        <begin position="2382"/>
        <end position="2423"/>
    </location>
</feature>
<feature type="compositionally biased region" description="Polar residues" evidence="9">
    <location>
        <begin position="5131"/>
        <end position="5156"/>
    </location>
</feature>
<dbReference type="InterPro" id="IPR018247">
    <property type="entry name" value="EF_Hand_1_Ca_BS"/>
</dbReference>
<dbReference type="STRING" id="84645.A0A498N3H1"/>
<feature type="coiled-coil region" evidence="8">
    <location>
        <begin position="3938"/>
        <end position="3965"/>
    </location>
</feature>
<sequence>MKTNLNKDGKAQSDGKPSTESTSKPQMSLEEMVTKKEQIGEALRTTQLMLTKHSDKMTEEEKQEAKEQLKSLHQAYSELSQQCADAASSADQALEVIQGILDVESGAVMSVCCSVNNGFIDQNTGLGLLEAQLITTGLIWPEQHLCMDLEDAFKNKLVDDTMLKQLHELNEAKKCLQDLQFAVEPLPVIAALENGAISEQTAIKIIEIQLATGGLRPTYTGDILHLEGAFQLGLIPQSLFIQILERKDTWKNLIDPSTAEKVTLSQLVQRSIMHKLAGLRLLPVKRGKDGTISLTSGREINIMKAMHDGVIDRETMFRLLSTQLFAGGIVDPKTGRKLTVEEALSEGLIDQDTASDILSHQAQNGGIVNPQNGQNIITDKLASELLHNRHKITALYIPETSEVVDMDSAVENNLIETFTKELLKTIEIPDVFPDIDELNNRAQVEEGGILDVTSGKRYDLEAALDKGLIGEETVLEVLALQLQEDGLKEKENATVSVLNISVNKGCISSKVALQIMEKQNLLGGFYDAAVGKTISICDALETGLITDDISRSVLSSEAIRKAIIDPERKCVLSVNDAHQSGMLDDEEAERMLHSQQGEREDIMVSDLAKREQISLRSDEATQHRSGILPTSHPSSNERGGDPDILLDLKKHEGLREAQDWPSDESNDKPKHWTDLLEMIQGISTSRDQEVLKEVDGKLSSFLGGTALRDECIAGPTTDDADADEVFQPTNSNHQVSVAEDPYGKQTDGVKPRRYSTQNYLECVGTLQDHYDTLEDIKSDLQTKGPLAEDIEGLHCQLEEVQSLEAQIAALPDLLTADLSVAEQLLNSADELIPTQIHQDLATVYLDLQNAFTEVCHLSAERSKAILLAIDTMKIHLETSYQDLLSSLDKVSTCIQDNSETVSKLDIMDADDMEIIKNKIQQNRDIETDLSGTRHLLEDAAFDIQNFISEHAQFLSPTHSRHLLRALSTTQRSFKELMDRVFTQRQNLDDQLEICEDETQQQAAVEKQKEFSEKLQELFDDLTQTENRLIGHQQQAASAKTVGDLQQYQQEHQALQKDLQANASALNEVISSTKKFLEENRSKLTPEQISALENKLEELKSKANMLNQKAEESRKDLENVLTSAIKQETEKVAAVEQLEESKTKIEGLLDWISNVGKEKEMGGVQKDQMVKQNGNMPEYTSVERIIGDEDDPNGNALDTTDNTSLRTGEKQDGKDLDLDQQLNRVQAHHQEILSQQQDLIIATQSAQALLDKQAQVLSPAEKDKLQRDIKELKGRYEASLTQAEQQMKQVQTVQEELHKFKGDCEEFETWLQQAQGQMEELGAPAGGLDTLSNNLQRQKSFSEDVISHKGDLRFITISGQKVLDAAKACERSESGGADGLPAVDMSGTCAAVKERLDSAASSYKALHMQCNQLGNNLKDVVDKYKKYEDASGALNLQGQTTSRQAAVDTLRKTADALISAEGDLLSNPEEIQETVDDIVERYDNLSKSVSDRNEKLQVTLTRSLSVQDGLDEMMSWMEKVEESVKEKPKVPLDSNSIADALSKEAALEQDMSSRQSSILAMKTKVKKFVENAEPAAAALLQAKMEGLSQRFTDASEQHKQKMAQMEELRDKVEQFEKTSEKVQQFVLRSSQALSETDGPGKNVTELSQLVQDTNAELAEHTKDMEALQKLTEELCKLGPEGSTALLQSKMQNISDNFNAFKQTITEKKEEVSTCQEQLQEFKAAAGVLMKWLEETKEQVPVLQPNCSEQGLGTDLQKVNGLLDEWTSKAPAVQDINSKGSALCSLISVLTSPAKAKIHHNSGSAVSNGSGPGSHAYLTNQELMLVQQNMSCINNNYEHLGELLKARSSELSALLKKVQGVHEQAESLRQWMEDTKKTAASLSNHPSGKDTVKSQIEQQKVFEDNMKQKQVQLQQLRENLLRLIEEHPDSPEAEKWKHMLAQIDEGWEEVKGTMETRKQYLEESSRMLELFQTTQPQLSQWLQEKELMMGVLGPLSVDPNMLNTQKQQVQILLKEFDSRKPQYEKLSEAATAIASASEQQDPAAEQVKEQLASISQKWQALTGQLSQRDALIEQAVVKTTQFQELLQSLSKSATCLETELNNQQALSTQPDEVKKQIEATNAILSQLREEKKRLKEAETLCSELSAMVTEEYLRADLTKQLEGITKPFRQLEDKAGKRIEQLNSAFASSQQFHQTSKDFQAWLNQALQEQCKPQSISANAEKLKQSLKENSAVQKAISDHEEPYNTIIKEGEALLQSTEGAEKVALQGQLSALRTNWDDVKKSNAEQAEKLQGALQRAQKFKEHSEKLSSWLQECEDQEKNVKLSVNSVELEGSLSQLKAIQKDVDKHRGQVVMMNTAADSLLEVVTSDGDTVREEKATTGKRVDKLTEDLTLKRESLENISQKLKEFNDLQKEAKGQLEGARKQLDSHSALGVQAYSGKNLTNMKAQQNSLEGVHKQIEHLKDIAKSLVVDASEVEGVTDLLLQADSLEKDHMSITRKVEDACSTLENKLQGIGQFQNNIREMFANFTDLDDELDSMPSVGRDLDTLRDQQNTIKGFVAKLQDLMTNTANGRDSCKKMLESEASPDLLGLKRDLETLGKQCGKLMDRASGRKEQVEESLSHLEEFYSKAQEFTHKLSSAEKQEESQESVGLETEVINQQLESFKNPSCVGKGEEEDLNIDDCYVPQRSIYDTVRLNEQIDSGSKGSLASRHLVGTLPYSHRTLDISALCGNGVLASSSAFELRSREAVRLDERVVFDGLKLNGDIIRGADTMLCKPRPAGEKREPAQHRRSWRTFAPANHSEYGSCSGTLCNDGPGQHGLGRVGKGSSMTNSLTSEGDSGLCSPTVEREQRNPRAQRRPGPGTRSLSSAEGVHVSGDLKPGRSLSSGQEEFPLSPVKDRLSTLLYYTDASTLGSQQHNNMYNSDLSVGHAFSNSECLDINVRTLAESSSKTQNSTAFSGYEELPTAELLEDACSQDDCELLSVVVTEPKTLSRCRQNLEQHVTKDEKCYECEQRVTDSKMADLEDFLLLVEREAGFPNGIKHVDDEDIESLLTSIAECSQMELVALPSTQVFQKDVIESLQSQLQELNTLGQALIQNAPKGTNTKKLDHDLEEANTRWNTLNKKVAERSAQLHEALLHCGRFQDALESLLSWLTDTEELVANQKPPSAEFKVVKAQIQEQKLLQRLLDERRATVELIKTEGRKVTDLADTVDKEKIAREIECLGQRWDALLKKAENRQKQLENILVVAQQFHETLEPLTEWLTATEKRLAKSEPIGTQTSKLEEQISQHKALEEEVLGRGKILYQAMSLGQSLRAVSCVDDKELVQAKLDNTNRSYIELQEHCRQKAELLRQALANAQLFGEDEVALMTWLDEVYGKLNEVSVKDYTTAVLTKQHAEQLALHEDIESRKQNIEQAILNGLELLKQTTGDEVVVIQGKLDGIKTRYSEINTMSNSVSKTLDKALSLATKLQNTHEELNAWLEKVESELATFKAQEPVGEQLTHLQDRQKTLMKEVKDQKPLVDSLNEVSSALLELVPWRAREGLDRMVTDDNERYRMASDAITQHVDQTGAAILKSQQFEQAANTELEWLTEAERKLSCVGDVRLEPEQTTAQLQAQKSFSMDIMRHKDAVDDIVKTGEAIMNNKDEAEKEALRVKLQALSEKYNVVSQLNSERCLQLERAHSLACQFWETYDELWPWLQETRTTFTQLSQPAIEYEALRQQQEELRQMRELIAEHKPHIDKMNKTGPQLVELSPTEGAPIREKYEATDKLYSQLKVDVKHRAGALDEAISKSTQFHDKIDPMLESLERIAERLRQPPSISVEVEKIREQISENKAVNVDLEKLQPSYETLKQRGEEMIARSEGADKDHSAKAVQDKLDQMVFLWNDIQALLEEREAKLLDVMDLAEKFWCDHCALIVTIKDTHDLLKELEEPGVDPSVVKQQQESVEGFREEIDGLQEELNVVQNLGAELMTACGEPDKPVIKKSIDEVNSAWETLNKTWKERVETLEEAMQDAVQFQDSLQNMFDSVDIMEGKLDSMSPVGTDLETVKQQIEELKHKLEGALLALGQFQHALDELLAWLTHTEELLSEQRKACGDPKAIEIELAKHHVLQNDVLAHKTTVEAVNRAGSDLIDSSAGEEARGLQNKLENLNQRWRTILEKTEQRRQLLDSALLQAQGFHGEIEDMQQWLKDTERQLLASKALGGLPDTAREQLNTHLELCSKLEAKEEIYKQLLDRGQQILAKTPEGQDSTTELDLRNLQEKWECVQAKVTERKVKLEEALAMATDFHNSLQDFINWLTQAEQTLTMVSPASLILETIMFQIDEHKVFVTEVNSHRDQIIELDKTGTHLKYFSQKQDVVLIKNLLLSVQGRWEKVVQRSVERGRLLDDARKRAKQFHETWNKLMEWLEESETALDSELEIANDPDKIKMQLTQHKEFQKALGSKHSVYDTTSRTGRALKDKTSLQDDNQKLDDMLSELRDKWDTVCGKSVERQNKLEEALLFSGQFTDALQALIDWLYKVEPQLAEDQPVHGDIDLVLNLIDSHKVFQKELGKRTGSVQALKRSARELIENSHDDSSWVKVQMQELSTRWDTVCSLSVSKQTRLEQALSQEFMKKLEEKRLALNKATSMGEAILSICHPDSITTIKHWNTIIKARFEEVTAWARQHQQRLSSALDELLATQELLENLLSWLQWAETTLGEKDKEPLPQELEEVKTLIAEHQTFMEEMTRKQPDVDKITKTHKRKATADPPVHSQIPVLEKGRTVRKRSPTQSMYTAASQAQIETKNPRVNLLVSKWQQVWLLALDRRRKLNDALDRLEELKEFANFDFDVWRKRYMRWMNHKKSRVMDFFRRIDKDQDGKVTRQEFIDGILSSKFPTSRLEMSAVADIFDRDGDGYIDYYEFVAALHPNKDAYKPLTDADKIEDEVTRQVAKCKCPKRFQVEQIGANKYRFYLGNQFGDSQQLRLVRILRSTVMVRVGGGWMALDEFLVKNDPCRAKGRTNVELREKFILPEGTTQVMASFRYRGRRSRPSSRGASPNRSNSSHSCPAQPNPPGSSTPKSTPIQGSKLRLPGYLSGKGFQSGEDGSLINAAVMKARGQAMGLSKIPSRPGSKAGSRGSSRRGSDASDFDISDIQSVCSDVSETVTDSGRPTPRSASRQHGGKPSKIPTPQRRSTPTSKLAKNTKR</sequence>
<dbReference type="InterPro" id="IPR035915">
    <property type="entry name" value="Plakin_repeat_sf"/>
</dbReference>
<name>A0A498N3H1_LABRO</name>
<feature type="region of interest" description="Disordered" evidence="9">
    <location>
        <begin position="2816"/>
        <end position="2892"/>
    </location>
</feature>
<dbReference type="PANTHER" id="PTHR23169">
    <property type="entry name" value="ENVOPLAKIN"/>
    <property type="match status" value="1"/>
</dbReference>
<feature type="region of interest" description="Disordered" evidence="9">
    <location>
        <begin position="1185"/>
        <end position="1212"/>
    </location>
</feature>
<comment type="subcellular location">
    <subcellularLocation>
        <location evidence="1">Cytoplasm</location>
        <location evidence="1">Cytoskeleton</location>
    </subcellularLocation>
</comment>
<dbReference type="InterPro" id="IPR001101">
    <property type="entry name" value="Plectin_repeat"/>
</dbReference>
<feature type="coiled-coil region" evidence="8">
    <location>
        <begin position="55"/>
        <end position="82"/>
    </location>
</feature>
<dbReference type="SUPFAM" id="SSF46966">
    <property type="entry name" value="Spectrin repeat"/>
    <property type="match status" value="24"/>
</dbReference>
<accession>A0A498N3H1</accession>
<feature type="region of interest" description="Disordered" evidence="9">
    <location>
        <begin position="614"/>
        <end position="644"/>
    </location>
</feature>
<evidence type="ECO:0000313" key="13">
    <source>
        <dbReference type="Proteomes" id="UP000290572"/>
    </source>
</evidence>
<dbReference type="GO" id="GO:0042060">
    <property type="term" value="P:wound healing"/>
    <property type="evidence" value="ECO:0007669"/>
    <property type="project" value="TreeGrafter"/>
</dbReference>
<dbReference type="InterPro" id="IPR018159">
    <property type="entry name" value="Spectrin/alpha-actinin"/>
</dbReference>